<name>A0A6N8J745_9BACT</name>
<dbReference type="RefSeq" id="WP_157299037.1">
    <property type="nucleotide sequence ID" value="NZ_BAAAZB010000005.1"/>
</dbReference>
<sequence>MNTIQELVKHLEGKGCELFPCSKVDIIEAEKYFNIELPLIYKEFLLVMGNGAGAFMRGSSVFLNELYDLKDGAIEIMHDNNLGLLPDNAFVFWLHQGYQMAYFLIDGPSSLPVYYFGEGAGINEVKLIFERFIDFLDAQLRMSGLSVKPSRSK</sequence>
<dbReference type="Proteomes" id="UP000468388">
    <property type="component" value="Unassembled WGS sequence"/>
</dbReference>
<dbReference type="InterPro" id="IPR037883">
    <property type="entry name" value="Knr4/Smi1-like_sf"/>
</dbReference>
<feature type="domain" description="Knr4/Smi1-like" evidence="1">
    <location>
        <begin position="20"/>
        <end position="138"/>
    </location>
</feature>
<proteinExistence type="predicted"/>
<keyword evidence="3" id="KW-1185">Reference proteome</keyword>
<gene>
    <name evidence="2" type="ORF">GO495_07425</name>
</gene>
<comment type="caution">
    <text evidence="2">The sequence shown here is derived from an EMBL/GenBank/DDBJ whole genome shotgun (WGS) entry which is preliminary data.</text>
</comment>
<accession>A0A6N8J745</accession>
<dbReference type="SMART" id="SM00860">
    <property type="entry name" value="SMI1_KNR4"/>
    <property type="match status" value="1"/>
</dbReference>
<evidence type="ECO:0000313" key="2">
    <source>
        <dbReference type="EMBL" id="MVT40408.1"/>
    </source>
</evidence>
<dbReference type="SUPFAM" id="SSF160631">
    <property type="entry name" value="SMI1/KNR4-like"/>
    <property type="match status" value="1"/>
</dbReference>
<dbReference type="EMBL" id="WRXO01000001">
    <property type="protein sequence ID" value="MVT40408.1"/>
    <property type="molecule type" value="Genomic_DNA"/>
</dbReference>
<protein>
    <recommendedName>
        <fullName evidence="1">Knr4/Smi1-like domain-containing protein</fullName>
    </recommendedName>
</protein>
<dbReference type="OrthoDB" id="1189226at2"/>
<dbReference type="Pfam" id="PF14568">
    <property type="entry name" value="SUKH_6"/>
    <property type="match status" value="1"/>
</dbReference>
<dbReference type="InterPro" id="IPR018958">
    <property type="entry name" value="Knr4/Smi1-like_dom"/>
</dbReference>
<dbReference type="AlphaFoldDB" id="A0A6N8J745"/>
<organism evidence="2 3">
    <name type="scientific">Chitinophaga oryziterrae</name>
    <dbReference type="NCBI Taxonomy" id="1031224"/>
    <lineage>
        <taxon>Bacteria</taxon>
        <taxon>Pseudomonadati</taxon>
        <taxon>Bacteroidota</taxon>
        <taxon>Chitinophagia</taxon>
        <taxon>Chitinophagales</taxon>
        <taxon>Chitinophagaceae</taxon>
        <taxon>Chitinophaga</taxon>
    </lineage>
</organism>
<reference evidence="2 3" key="1">
    <citation type="submission" date="2019-12" db="EMBL/GenBank/DDBJ databases">
        <title>The draft genomic sequence of strain Chitinophaga oryziterrae JCM 16595.</title>
        <authorList>
            <person name="Zhang X."/>
        </authorList>
    </citation>
    <scope>NUCLEOTIDE SEQUENCE [LARGE SCALE GENOMIC DNA]</scope>
    <source>
        <strain evidence="2 3">JCM 16595</strain>
    </source>
</reference>
<dbReference type="Gene3D" id="3.40.1580.10">
    <property type="entry name" value="SMI1/KNR4-like"/>
    <property type="match status" value="1"/>
</dbReference>
<evidence type="ECO:0000313" key="3">
    <source>
        <dbReference type="Proteomes" id="UP000468388"/>
    </source>
</evidence>
<evidence type="ECO:0000259" key="1">
    <source>
        <dbReference type="SMART" id="SM00860"/>
    </source>
</evidence>